<feature type="compositionally biased region" description="Basic and acidic residues" evidence="1">
    <location>
        <begin position="973"/>
        <end position="985"/>
    </location>
</feature>
<reference evidence="2 3" key="1">
    <citation type="submission" date="2021-02" db="EMBL/GenBank/DDBJ databases">
        <title>Safari Cat Assemblies.</title>
        <authorList>
            <person name="Bredemeyer K.R."/>
            <person name="Murphy W.J."/>
        </authorList>
    </citation>
    <scope>NUCLEOTIDE SEQUENCE [LARGE SCALE GENOMIC DNA]</scope>
</reference>
<reference evidence="2" key="3">
    <citation type="submission" date="2025-09" db="UniProtKB">
        <authorList>
            <consortium name="Ensembl"/>
        </authorList>
    </citation>
    <scope>IDENTIFICATION</scope>
    <source>
        <strain evidence="2">breed Abyssinian</strain>
    </source>
</reference>
<evidence type="ECO:0000313" key="3">
    <source>
        <dbReference type="Proteomes" id="UP000823872"/>
    </source>
</evidence>
<dbReference type="GeneID" id="101089876"/>
<dbReference type="PANTHER" id="PTHR22379">
    <property type="entry name" value="RIKEN CDNA 4930407I10 GENE"/>
    <property type="match status" value="1"/>
</dbReference>
<sequence length="1605" mass="178445">MLLPLLGACAVVGPFQGPEWEPVRGLLSEDRSCRAPRCCGNLLVLCLFLIWQVQSCWHQVTRTHPSTRKVTKMPPQKWAVPSTRHDTCLRLTPEFFFSPGDFHGLDAHVQQRSQKKMYEHRRSLQESWTRYLVSWQHPCQDPPWDFHTPSDPIFCTTSFSSTCMLPQNSAREAQPVPWCLSEEQSHLICRPPSPSLDMYQRMEQLFVYSQEELVPLELVVSMRSHLTPMTLATSLSNLLSSQRVHFCSGEFLPGPSNQVGVSPWKSWVCPQEAWALGTENQVLGREDSRETQAVGWGNWTESSREDAREIQAAGRQLPVNSEMEDDAETKVLEWRSQRLVISKTDGDILTPGPKSQDQMGIENRAKIQELENRNKREAEGENPPETQAHTAENQEHLRCKADAETQTPKWGNQDKSRNEDAVETQAFEKNKKEARGEDEGGTHTQGLGKQGQTRSENGKEAQVSGWGKQDKIKGDTGIEIQAQERRNKAQIGGENTVRTQVSGRENLGEVKREEGVETQALGWRKQECIGSENVTEIQTLGREKQDQGGSEKAGKNEACRGEIWKQLKHELLVGWRNQGLRRGKDAGETQVSRRKNLREIKVEDWVVIQAPWWGDQRPAVSEIDRECEMPCWGDQDQSGSEIDREFATPRWGNQDQIGGEHRAETQATEKREQRKDGDEDNINTLDPEAENQGQVRHETHVDTHPPERRNQEKCGDENNIGAHALGMRNLRGVKDEDSKEALELGEENQGQLSSKINGKIHTPKWKNREYIRGKAGANTEASEAENRGELTSKINGETHSVEWKKEEQVGEENGAEIQAPEKTSQTEAGGEDDTETWEAGEENQSQLKGVIDGETHLSEWKNQQQTGGENGTELQAPEKRNQREAGSEDVVETQRPERENQGQLDNETGESLSAGRSNWERTRGKKEENQTLGKRSQRQAGSEDGGKPQGLRGGSQGLINSKVNEKSCSSEWKNQEQRGREHGADTHTQQKTNLRGTAGDDGTDTRAPGGDCQGLLRSEIDGEIQIQGQGNQNKAGDEAAEIQAVGSLRKCRAEEAGGPHIPRGGDREQVRGNDAAEGSLPADSSGGGGPPALTGCGYRAMEQEQAVASAPCQHFLFASGEGEHLVSQSTASAKKHREEVSLASQQPPPEAQRSQQRDKKVDPGKAPGLTRQLQNLQFLVASLGLPSVCPSTSCGQAPQAATALVDAPIVLTVMPKWPVLKKSQKLLLESLMRRKIAHLKWGLPQRILESHLLFNLLGPCPLPLAGVRLPGLYTACEFQQRQERHCEAKGFRPDLKSTERSQRVQPPERQSSKLPTRARALEKCGPHRCKPMGISIHSKKPGRVRPPGGDREPQAVQEEAPPRAKPTAHRNPRPAAQSRSWCGQEPSREAHCPSENNRDRKIVRPGVSQMAERAPCRMRTSYFRAGHGHWRKECTSREVPKSPGLKCQLPPHGRRGRLESAESGGAGQQPSSCSTNTSSFKDSLHSAAARWSMTLLNKVSWSPHLAKPQHSVPNLSLRGPDPTLLSKVGDRHVREHSPGVHTSLERDLQPPGHCYAGAALPKAERFQGQGEPENLNGAPHNPSAPPKFGFMKHLRCFLLQHGFRK</sequence>
<feature type="compositionally biased region" description="Basic and acidic residues" evidence="1">
    <location>
        <begin position="876"/>
        <end position="900"/>
    </location>
</feature>
<feature type="region of interest" description="Disordered" evidence="1">
    <location>
        <begin position="776"/>
        <end position="1017"/>
    </location>
</feature>
<feature type="compositionally biased region" description="Polar residues" evidence="1">
    <location>
        <begin position="930"/>
        <end position="940"/>
    </location>
</feature>
<organism evidence="2 3">
    <name type="scientific">Felis catus</name>
    <name type="common">Cat</name>
    <name type="synonym">Felis silvestris catus</name>
    <dbReference type="NCBI Taxonomy" id="9685"/>
    <lineage>
        <taxon>Eukaryota</taxon>
        <taxon>Metazoa</taxon>
        <taxon>Chordata</taxon>
        <taxon>Craniata</taxon>
        <taxon>Vertebrata</taxon>
        <taxon>Euteleostomi</taxon>
        <taxon>Mammalia</taxon>
        <taxon>Eutheria</taxon>
        <taxon>Laurasiatheria</taxon>
        <taxon>Carnivora</taxon>
        <taxon>Feliformia</taxon>
        <taxon>Felidae</taxon>
        <taxon>Felinae</taxon>
        <taxon>Felis</taxon>
    </lineage>
</organism>
<dbReference type="PANTHER" id="PTHR22379:SF1">
    <property type="entry name" value="RIKEN CDNA 4930407I10 GENE"/>
    <property type="match status" value="1"/>
</dbReference>
<feature type="compositionally biased region" description="Basic and acidic residues" evidence="1">
    <location>
        <begin position="412"/>
        <end position="441"/>
    </location>
</feature>
<feature type="compositionally biased region" description="Basic and acidic residues" evidence="1">
    <location>
        <begin position="392"/>
        <end position="403"/>
    </location>
</feature>
<dbReference type="Ensembl" id="ENSFCTT00005061203.1">
    <property type="protein sequence ID" value="ENSFCTP00005044869.1"/>
    <property type="gene ID" value="ENSFCTG00005021339.1"/>
</dbReference>
<feature type="compositionally biased region" description="Basic and acidic residues" evidence="1">
    <location>
        <begin position="1386"/>
        <end position="1402"/>
    </location>
</feature>
<feature type="compositionally biased region" description="Basic and acidic residues" evidence="1">
    <location>
        <begin position="918"/>
        <end position="929"/>
    </location>
</feature>
<feature type="region of interest" description="Disordered" evidence="1">
    <location>
        <begin position="374"/>
        <end position="475"/>
    </location>
</feature>
<feature type="compositionally biased region" description="Gly residues" evidence="1">
    <location>
        <begin position="947"/>
        <end position="956"/>
    </location>
</feature>
<feature type="compositionally biased region" description="Basic and acidic residues" evidence="1">
    <location>
        <begin position="695"/>
        <end position="716"/>
    </location>
</feature>
<feature type="compositionally biased region" description="Basic and acidic residues" evidence="1">
    <location>
        <begin position="799"/>
        <end position="808"/>
    </location>
</feature>
<feature type="region of interest" description="Disordered" evidence="1">
    <location>
        <begin position="1435"/>
        <end position="1480"/>
    </location>
</feature>
<feature type="compositionally biased region" description="Acidic residues" evidence="1">
    <location>
        <begin position="829"/>
        <end position="841"/>
    </location>
</feature>
<feature type="compositionally biased region" description="Polar residues" evidence="1">
    <location>
        <begin position="901"/>
        <end position="916"/>
    </location>
</feature>
<dbReference type="RefSeq" id="XP_023113302.2">
    <property type="nucleotide sequence ID" value="XM_023257534.2"/>
</dbReference>
<feature type="region of interest" description="Disordered" evidence="1">
    <location>
        <begin position="1288"/>
        <end position="1412"/>
    </location>
</feature>
<name>A0ABI7ZF54_FELCA</name>
<feature type="region of interest" description="Disordered" evidence="1">
    <location>
        <begin position="649"/>
        <end position="750"/>
    </location>
</feature>
<feature type="region of interest" description="Disordered" evidence="1">
    <location>
        <begin position="1127"/>
        <end position="1167"/>
    </location>
</feature>
<dbReference type="InterPro" id="IPR031715">
    <property type="entry name" value="DUF4727"/>
</dbReference>
<proteinExistence type="predicted"/>
<protein>
    <submittedName>
        <fullName evidence="2">Uncharacterized protein</fullName>
    </submittedName>
</protein>
<feature type="compositionally biased region" description="Polar residues" evidence="1">
    <location>
        <begin position="442"/>
        <end position="455"/>
    </location>
</feature>
<dbReference type="GeneTree" id="ENSGT00900000141218"/>
<feature type="compositionally biased region" description="Polar residues" evidence="1">
    <location>
        <begin position="957"/>
        <end position="972"/>
    </location>
</feature>
<feature type="compositionally biased region" description="Basic and acidic residues" evidence="1">
    <location>
        <begin position="1288"/>
        <end position="1302"/>
    </location>
</feature>
<keyword evidence="3" id="KW-1185">Reference proteome</keyword>
<reference evidence="2" key="2">
    <citation type="submission" date="2025-08" db="UniProtKB">
        <authorList>
            <consortium name="Ensembl"/>
        </authorList>
    </citation>
    <scope>IDENTIFICATION</scope>
    <source>
        <strain evidence="2">breed Abyssinian</strain>
    </source>
</reference>
<feature type="compositionally biased region" description="Basic and acidic residues" evidence="1">
    <location>
        <begin position="732"/>
        <end position="742"/>
    </location>
</feature>
<evidence type="ECO:0000256" key="1">
    <source>
        <dbReference type="SAM" id="MobiDB-lite"/>
    </source>
</evidence>
<dbReference type="Pfam" id="PF15856">
    <property type="entry name" value="DUF4727"/>
    <property type="match status" value="1"/>
</dbReference>
<feature type="compositionally biased region" description="Basic and acidic residues" evidence="1">
    <location>
        <begin position="658"/>
        <end position="677"/>
    </location>
</feature>
<feature type="compositionally biased region" description="Polar residues" evidence="1">
    <location>
        <begin position="986"/>
        <end position="995"/>
    </location>
</feature>
<gene>
    <name evidence="2" type="primary">MEI1</name>
</gene>
<feature type="compositionally biased region" description="Polar residues" evidence="1">
    <location>
        <begin position="1468"/>
        <end position="1480"/>
    </location>
</feature>
<feature type="region of interest" description="Disordered" evidence="1">
    <location>
        <begin position="1050"/>
        <end position="1096"/>
    </location>
</feature>
<accession>A0ABI7ZF54</accession>
<evidence type="ECO:0000313" key="2">
    <source>
        <dbReference type="Ensembl" id="ENSFCTP00005044869.1"/>
    </source>
</evidence>
<feature type="compositionally biased region" description="Basic and acidic residues" evidence="1">
    <location>
        <begin position="1051"/>
        <end position="1071"/>
    </location>
</feature>
<dbReference type="Proteomes" id="UP000823872">
    <property type="component" value="Chromosome B4"/>
</dbReference>